<dbReference type="EC" id="5.1.1.8" evidence="2"/>
<dbReference type="GO" id="GO:0047580">
    <property type="term" value="F:4-hydroxyproline epimerase activity"/>
    <property type="evidence" value="ECO:0007669"/>
    <property type="project" value="UniProtKB-EC"/>
</dbReference>
<comment type="similarity">
    <text evidence="1">Belongs to the proline racemase family.</text>
</comment>
<dbReference type="PANTHER" id="PTHR33442:SF5">
    <property type="entry name" value="BIFUNCTIONAL TRANS-3-HYDROXY-L-PROLINE DEHYDRATASE_2-EPIMERASE"/>
    <property type="match status" value="1"/>
</dbReference>
<protein>
    <submittedName>
        <fullName evidence="2">4-hydroxyproline epimerase</fullName>
        <ecNumber evidence="2">5.1.1.8</ecNumber>
    </submittedName>
</protein>
<dbReference type="NCBIfam" id="NF010578">
    <property type="entry name" value="PRK13971.1"/>
    <property type="match status" value="1"/>
</dbReference>
<dbReference type="SFLD" id="SFLDS00028">
    <property type="entry name" value="Proline_Racemase"/>
    <property type="match status" value="1"/>
</dbReference>
<organism evidence="2">
    <name type="scientific">Desulfatirhabdium butyrativorans</name>
    <dbReference type="NCBI Taxonomy" id="340467"/>
    <lineage>
        <taxon>Bacteria</taxon>
        <taxon>Pseudomonadati</taxon>
        <taxon>Thermodesulfobacteriota</taxon>
        <taxon>Desulfobacteria</taxon>
        <taxon>Desulfobacterales</taxon>
        <taxon>Desulfatirhabdiaceae</taxon>
        <taxon>Desulfatirhabdium</taxon>
    </lineage>
</organism>
<dbReference type="FunFam" id="3.10.310.10:FF:000005">
    <property type="entry name" value="Proline racemase"/>
    <property type="match status" value="1"/>
</dbReference>
<dbReference type="PIRSF" id="PIRSF029792">
    <property type="entry name" value="Pro_racemase"/>
    <property type="match status" value="1"/>
</dbReference>
<dbReference type="Gene3D" id="3.10.310.10">
    <property type="entry name" value="Diaminopimelate Epimerase, Chain A, domain 1"/>
    <property type="match status" value="2"/>
</dbReference>
<dbReference type="SUPFAM" id="SSF54506">
    <property type="entry name" value="Diaminopimelate epimerase-like"/>
    <property type="match status" value="1"/>
</dbReference>
<dbReference type="InterPro" id="IPR008794">
    <property type="entry name" value="Pro_racemase_fam"/>
</dbReference>
<comment type="caution">
    <text evidence="2">The sequence shown here is derived from an EMBL/GenBank/DDBJ whole genome shotgun (WGS) entry which is preliminary data.</text>
</comment>
<evidence type="ECO:0000256" key="1">
    <source>
        <dbReference type="ARBA" id="ARBA00007529"/>
    </source>
</evidence>
<dbReference type="PANTHER" id="PTHR33442">
    <property type="entry name" value="TRANS-3-HYDROXY-L-PROLINE DEHYDRATASE"/>
    <property type="match status" value="1"/>
</dbReference>
<proteinExistence type="inferred from homology"/>
<gene>
    <name evidence="2" type="ORF">ENS29_05020</name>
</gene>
<keyword evidence="2" id="KW-0413">Isomerase</keyword>
<sequence>MRYSKMFTTIDTHTGGEPTRTITSGIPRIPGGTMAEKMRYMQEHLDWIRTALMFEPRGHSVMSGVVLTEPTHPEADIGVIFIETGGYLPMCGHDTIGVATALVESGMVPVTEPVTSICLDTPAGLTRVRVEVVDGRARSVTFVNIPSFVMAMDATVEVEGIGPVTLDVAYGGNVYAIVPAEAVGLVISPNHTSRIIDIGRRVRQAVNRELTVVHPEKEFIRGCTHVQFYEPSTRPDADFKNAVFLADAGIDRSPCGTGTSARLACLHAKGRLQTGEGFVHESIIGSLFRARVAGETRVGHLPAVIPEVTGSAWVMGINQWVIQPDDPLAKGFLLDNES</sequence>
<dbReference type="AlphaFoldDB" id="A0A7C4MLI0"/>
<reference evidence="2" key="1">
    <citation type="journal article" date="2020" name="mSystems">
        <title>Genome- and Community-Level Interaction Insights into Carbon Utilization and Element Cycling Functions of Hydrothermarchaeota in Hydrothermal Sediment.</title>
        <authorList>
            <person name="Zhou Z."/>
            <person name="Liu Y."/>
            <person name="Xu W."/>
            <person name="Pan J."/>
            <person name="Luo Z.H."/>
            <person name="Li M."/>
        </authorList>
    </citation>
    <scope>NUCLEOTIDE SEQUENCE [LARGE SCALE GENOMIC DNA]</scope>
    <source>
        <strain evidence="2">SpSt-477</strain>
    </source>
</reference>
<evidence type="ECO:0000313" key="2">
    <source>
        <dbReference type="EMBL" id="HGU32200.1"/>
    </source>
</evidence>
<dbReference type="EMBL" id="DSUH01000113">
    <property type="protein sequence ID" value="HGU32200.1"/>
    <property type="molecule type" value="Genomic_DNA"/>
</dbReference>
<accession>A0A7C4MLI0</accession>
<dbReference type="Pfam" id="PF05544">
    <property type="entry name" value="Pro_racemase"/>
    <property type="match status" value="1"/>
</dbReference>
<name>A0A7C4MLI0_9BACT</name>